<dbReference type="Pfam" id="PF00578">
    <property type="entry name" value="AhpC-TSA"/>
    <property type="match status" value="1"/>
</dbReference>
<dbReference type="PANTHER" id="PTHR42852">
    <property type="entry name" value="THIOL:DISULFIDE INTERCHANGE PROTEIN DSBE"/>
    <property type="match status" value="1"/>
</dbReference>
<protein>
    <submittedName>
        <fullName evidence="3">TlpA family protein disulfide reductase</fullName>
    </submittedName>
</protein>
<dbReference type="PANTHER" id="PTHR42852:SF13">
    <property type="entry name" value="PROTEIN DIPZ"/>
    <property type="match status" value="1"/>
</dbReference>
<dbReference type="AlphaFoldDB" id="A0A538U2B7"/>
<dbReference type="InterPro" id="IPR036249">
    <property type="entry name" value="Thioredoxin-like_sf"/>
</dbReference>
<accession>A0A538U2B7</accession>
<sequence length="325" mass="36140">MLVAHEPEIGIARQPAKGAQERPIGALDTGVEADPIPDHGPRVHGHDQQDDQDDFGEWPRRGHQRRHRGSRSAAPLQQPHDVHAGFTFLVKSDPAGQCPESGRSQPSQCFGERFALHASTAFANVSRESGPERGVKLVQRSRGPPPPALSEPLDFRARIHRAAAPDRRNHLVDRARLTHRRSGTRDRAGRYGKTVRLSDLKGTPVVLDFWATWCRPCRAAMPHLDAVQKRFGGGRLVVIGLSVDEEDGDHDVKRFARDLGVSFRLGMANERVLDLYGPIRSLPTTFFINRQGEVVRRVRGYIDPETLDSYVLELMGPSEAPLGDR</sequence>
<feature type="compositionally biased region" description="Basic residues" evidence="1">
    <location>
        <begin position="61"/>
        <end position="70"/>
    </location>
</feature>
<dbReference type="PROSITE" id="PS51352">
    <property type="entry name" value="THIOREDOXIN_2"/>
    <property type="match status" value="1"/>
</dbReference>
<dbReference type="InterPro" id="IPR013766">
    <property type="entry name" value="Thioredoxin_domain"/>
</dbReference>
<dbReference type="InterPro" id="IPR000866">
    <property type="entry name" value="AhpC/TSA"/>
</dbReference>
<dbReference type="GO" id="GO:0016209">
    <property type="term" value="F:antioxidant activity"/>
    <property type="evidence" value="ECO:0007669"/>
    <property type="project" value="InterPro"/>
</dbReference>
<feature type="domain" description="Thioredoxin" evidence="2">
    <location>
        <begin position="140"/>
        <end position="316"/>
    </location>
</feature>
<dbReference type="Gene3D" id="3.40.30.10">
    <property type="entry name" value="Glutaredoxin"/>
    <property type="match status" value="1"/>
</dbReference>
<dbReference type="InterPro" id="IPR050553">
    <property type="entry name" value="Thioredoxin_ResA/DsbE_sf"/>
</dbReference>
<gene>
    <name evidence="3" type="ORF">E6K80_09755</name>
</gene>
<dbReference type="GO" id="GO:0016491">
    <property type="term" value="F:oxidoreductase activity"/>
    <property type="evidence" value="ECO:0007669"/>
    <property type="project" value="InterPro"/>
</dbReference>
<evidence type="ECO:0000313" key="4">
    <source>
        <dbReference type="Proteomes" id="UP000319836"/>
    </source>
</evidence>
<organism evidence="3 4">
    <name type="scientific">Eiseniibacteriota bacterium</name>
    <dbReference type="NCBI Taxonomy" id="2212470"/>
    <lineage>
        <taxon>Bacteria</taxon>
        <taxon>Candidatus Eiseniibacteriota</taxon>
    </lineage>
</organism>
<dbReference type="SUPFAM" id="SSF52833">
    <property type="entry name" value="Thioredoxin-like"/>
    <property type="match status" value="1"/>
</dbReference>
<reference evidence="3 4" key="1">
    <citation type="journal article" date="2019" name="Nat. Microbiol.">
        <title>Mediterranean grassland soil C-N compound turnover is dependent on rainfall and depth, and is mediated by genomically divergent microorganisms.</title>
        <authorList>
            <person name="Diamond S."/>
            <person name="Andeer P.F."/>
            <person name="Li Z."/>
            <person name="Crits-Christoph A."/>
            <person name="Burstein D."/>
            <person name="Anantharaman K."/>
            <person name="Lane K.R."/>
            <person name="Thomas B.C."/>
            <person name="Pan C."/>
            <person name="Northen T.R."/>
            <person name="Banfield J.F."/>
        </authorList>
    </citation>
    <scope>NUCLEOTIDE SEQUENCE [LARGE SCALE GENOMIC DNA]</scope>
    <source>
        <strain evidence="3">WS_10</strain>
    </source>
</reference>
<dbReference type="EMBL" id="VBPA01000240">
    <property type="protein sequence ID" value="TMQ70045.1"/>
    <property type="molecule type" value="Genomic_DNA"/>
</dbReference>
<dbReference type="Proteomes" id="UP000319836">
    <property type="component" value="Unassembled WGS sequence"/>
</dbReference>
<feature type="compositionally biased region" description="Basic and acidic residues" evidence="1">
    <location>
        <begin position="36"/>
        <end position="49"/>
    </location>
</feature>
<dbReference type="CDD" id="cd02966">
    <property type="entry name" value="TlpA_like_family"/>
    <property type="match status" value="1"/>
</dbReference>
<feature type="region of interest" description="Disordered" evidence="1">
    <location>
        <begin position="1"/>
        <end position="80"/>
    </location>
</feature>
<comment type="caution">
    <text evidence="3">The sequence shown here is derived from an EMBL/GenBank/DDBJ whole genome shotgun (WGS) entry which is preliminary data.</text>
</comment>
<evidence type="ECO:0000259" key="2">
    <source>
        <dbReference type="PROSITE" id="PS51352"/>
    </source>
</evidence>
<evidence type="ECO:0000313" key="3">
    <source>
        <dbReference type="EMBL" id="TMQ70045.1"/>
    </source>
</evidence>
<name>A0A538U2B7_UNCEI</name>
<evidence type="ECO:0000256" key="1">
    <source>
        <dbReference type="SAM" id="MobiDB-lite"/>
    </source>
</evidence>
<proteinExistence type="predicted"/>